<feature type="compositionally biased region" description="Low complexity" evidence="7">
    <location>
        <begin position="354"/>
        <end position="370"/>
    </location>
</feature>
<feature type="compositionally biased region" description="Acidic residues" evidence="7">
    <location>
        <begin position="824"/>
        <end position="833"/>
    </location>
</feature>
<feature type="compositionally biased region" description="Polar residues" evidence="7">
    <location>
        <begin position="1527"/>
        <end position="1538"/>
    </location>
</feature>
<evidence type="ECO:0000256" key="5">
    <source>
        <dbReference type="ARBA" id="ARBA00023242"/>
    </source>
</evidence>
<feature type="compositionally biased region" description="Low complexity" evidence="7">
    <location>
        <begin position="1539"/>
        <end position="1548"/>
    </location>
</feature>
<dbReference type="Pfam" id="PF02671">
    <property type="entry name" value="PAH"/>
    <property type="match status" value="2"/>
</dbReference>
<name>A0AAV2U2U5_CALDB</name>
<dbReference type="GO" id="GO:0003714">
    <property type="term" value="F:transcription corepressor activity"/>
    <property type="evidence" value="ECO:0007669"/>
    <property type="project" value="InterPro"/>
</dbReference>
<comment type="caution">
    <text evidence="9">The sequence shown here is derived from an EMBL/GenBank/DDBJ whole genome shotgun (WGS) entry which is preliminary data.</text>
</comment>
<evidence type="ECO:0000256" key="7">
    <source>
        <dbReference type="SAM" id="MobiDB-lite"/>
    </source>
</evidence>
<dbReference type="GO" id="GO:0070822">
    <property type="term" value="C:Sin3-type complex"/>
    <property type="evidence" value="ECO:0007669"/>
    <property type="project" value="TreeGrafter"/>
</dbReference>
<dbReference type="EMBL" id="CAXLJL010001033">
    <property type="protein sequence ID" value="CAL5142365.1"/>
    <property type="molecule type" value="Genomic_DNA"/>
</dbReference>
<organism evidence="9 10">
    <name type="scientific">Calicophoron daubneyi</name>
    <name type="common">Rumen fluke</name>
    <name type="synonym">Paramphistomum daubneyi</name>
    <dbReference type="NCBI Taxonomy" id="300641"/>
    <lineage>
        <taxon>Eukaryota</taxon>
        <taxon>Metazoa</taxon>
        <taxon>Spiralia</taxon>
        <taxon>Lophotrochozoa</taxon>
        <taxon>Platyhelminthes</taxon>
        <taxon>Trematoda</taxon>
        <taxon>Digenea</taxon>
        <taxon>Plagiorchiida</taxon>
        <taxon>Pronocephalata</taxon>
        <taxon>Paramphistomoidea</taxon>
        <taxon>Paramphistomidae</taxon>
        <taxon>Calicophoron</taxon>
    </lineage>
</organism>
<feature type="compositionally biased region" description="Polar residues" evidence="7">
    <location>
        <begin position="384"/>
        <end position="395"/>
    </location>
</feature>
<reference evidence="9" key="1">
    <citation type="submission" date="2024-06" db="EMBL/GenBank/DDBJ databases">
        <authorList>
            <person name="Liu X."/>
            <person name="Lenzi L."/>
            <person name="Haldenby T S."/>
            <person name="Uol C."/>
        </authorList>
    </citation>
    <scope>NUCLEOTIDE SEQUENCE</scope>
</reference>
<feature type="compositionally biased region" description="Basic and acidic residues" evidence="7">
    <location>
        <begin position="834"/>
        <end position="854"/>
    </location>
</feature>
<feature type="region of interest" description="Disordered" evidence="7">
    <location>
        <begin position="354"/>
        <end position="403"/>
    </location>
</feature>
<evidence type="ECO:0000259" key="8">
    <source>
        <dbReference type="SMART" id="SM00761"/>
    </source>
</evidence>
<comment type="subcellular location">
    <subcellularLocation>
        <location evidence="1 6">Nucleus</location>
    </subcellularLocation>
</comment>
<feature type="compositionally biased region" description="Polar residues" evidence="7">
    <location>
        <begin position="1359"/>
        <end position="1376"/>
    </location>
</feature>
<gene>
    <name evidence="9" type="ORF">CDAUBV1_LOCUS17601</name>
</gene>
<dbReference type="Proteomes" id="UP001497525">
    <property type="component" value="Unassembled WGS sequence"/>
</dbReference>
<evidence type="ECO:0000256" key="6">
    <source>
        <dbReference type="PROSITE-ProRule" id="PRU00810"/>
    </source>
</evidence>
<dbReference type="Pfam" id="PF16879">
    <property type="entry name" value="Sin3a_C"/>
    <property type="match status" value="1"/>
</dbReference>
<dbReference type="InterPro" id="IPR031693">
    <property type="entry name" value="Sin3_C"/>
</dbReference>
<dbReference type="PROSITE" id="PS51477">
    <property type="entry name" value="PAH"/>
    <property type="match status" value="2"/>
</dbReference>
<evidence type="ECO:0000256" key="4">
    <source>
        <dbReference type="ARBA" id="ARBA00022843"/>
    </source>
</evidence>
<feature type="region of interest" description="Disordered" evidence="7">
    <location>
        <begin position="819"/>
        <end position="929"/>
    </location>
</feature>
<dbReference type="FunFam" id="1.20.1160.11:FF:000001">
    <property type="entry name" value="Paired amphipathic helix protein Sin3"/>
    <property type="match status" value="1"/>
</dbReference>
<protein>
    <recommendedName>
        <fullName evidence="8">Histone deacetylase interacting domain-containing protein</fullName>
    </recommendedName>
</protein>
<evidence type="ECO:0000256" key="2">
    <source>
        <dbReference type="ARBA" id="ARBA00022491"/>
    </source>
</evidence>
<keyword evidence="4" id="KW-0832">Ubl conjugation</keyword>
<dbReference type="SUPFAM" id="SSF47762">
    <property type="entry name" value="PAH2 domain"/>
    <property type="match status" value="2"/>
</dbReference>
<proteinExistence type="predicted"/>
<feature type="domain" description="Histone deacetylase interacting" evidence="8">
    <location>
        <begin position="498"/>
        <end position="601"/>
    </location>
</feature>
<keyword evidence="2" id="KW-0678">Repressor</keyword>
<dbReference type="GO" id="GO:0000122">
    <property type="term" value="P:negative regulation of transcription by RNA polymerase II"/>
    <property type="evidence" value="ECO:0007669"/>
    <property type="project" value="TreeGrafter"/>
</dbReference>
<dbReference type="InterPro" id="IPR003822">
    <property type="entry name" value="PAH"/>
</dbReference>
<dbReference type="Pfam" id="PF08295">
    <property type="entry name" value="Sin3_corepress"/>
    <property type="match status" value="1"/>
</dbReference>
<feature type="region of interest" description="Disordered" evidence="7">
    <location>
        <begin position="1359"/>
        <end position="1394"/>
    </location>
</feature>
<dbReference type="PANTHER" id="PTHR12346">
    <property type="entry name" value="SIN3B-RELATED"/>
    <property type="match status" value="1"/>
</dbReference>
<dbReference type="InterPro" id="IPR039774">
    <property type="entry name" value="Sin3-like"/>
</dbReference>
<dbReference type="PANTHER" id="PTHR12346:SF0">
    <property type="entry name" value="SIN3A, ISOFORM G"/>
    <property type="match status" value="1"/>
</dbReference>
<keyword evidence="3" id="KW-0597">Phosphoprotein</keyword>
<evidence type="ECO:0000313" key="9">
    <source>
        <dbReference type="EMBL" id="CAL5142365.1"/>
    </source>
</evidence>
<dbReference type="InterPro" id="IPR036600">
    <property type="entry name" value="PAH_sf"/>
</dbReference>
<feature type="compositionally biased region" description="Polar residues" evidence="7">
    <location>
        <begin position="1580"/>
        <end position="1596"/>
    </location>
</feature>
<evidence type="ECO:0000313" key="10">
    <source>
        <dbReference type="Proteomes" id="UP001497525"/>
    </source>
</evidence>
<dbReference type="SMART" id="SM00761">
    <property type="entry name" value="HDAC_interact"/>
    <property type="match status" value="1"/>
</dbReference>
<feature type="compositionally biased region" description="Basic and acidic residues" evidence="7">
    <location>
        <begin position="863"/>
        <end position="872"/>
    </location>
</feature>
<feature type="region of interest" description="Disordered" evidence="7">
    <location>
        <begin position="1494"/>
        <end position="1596"/>
    </location>
</feature>
<feature type="compositionally biased region" description="Basic and acidic residues" evidence="7">
    <location>
        <begin position="1377"/>
        <end position="1388"/>
    </location>
</feature>
<dbReference type="Gene3D" id="1.20.1160.11">
    <property type="entry name" value="Paired amphipathic helix"/>
    <property type="match status" value="2"/>
</dbReference>
<accession>A0AAV2U2U5</accession>
<feature type="compositionally biased region" description="Polar residues" evidence="7">
    <location>
        <begin position="903"/>
        <end position="917"/>
    </location>
</feature>
<dbReference type="FunFam" id="1.20.1160.11:FF:000005">
    <property type="entry name" value="SIN3 transcription regulator family member B"/>
    <property type="match status" value="1"/>
</dbReference>
<sequence>MKYLKVEDALSYLDQVKARFAGQGAIYTDFLDVMREFKTQTIGTEAVIRRVRELFEGHPDLILGFNTFIPQGYRMDAPLPCVSNNQTPNRATLAVSALDNVSPVKSFNTTVKSTDGASEWATPGLSAPTTTQHDIRSSIYSALAGGAANTCSRTSAQHPESPAYVQNSQQPLLTSAYQENYQNSLARVPYSASAISGSQSPHPASHIYQQQQQQQTQSFNHALLYVNKIKNRFQGIPDVYRRFLDVLQWYQKEQHHSDPLRRKQAELQVYQEVAKLFDGQEDLLTEFSQFLPESTGVANLATETIIGRKMSAHMQPTGADSPTPDQPVSVPQIINRVSEGISLALSSSRQRQESLSSSVNASNNSHATSTDVKKLKRLAPAPSTPGSISSVTPVSNLKKAKTTPRDVSIVDVNQLATGLDASLLHKATSPHVCQDVTNSTFTETKEKHERTRRTSLTSTTLAYADSNALSIGALGAGNFSILDVSDVSHKRLDLDFTKLQSCGTSYRALPANFPHMKCSGRQKCPIAKEVLNDSYISFSSLTSEDSQFVSSKKNQYEENMYRIEDERYEVDMVVELNRAAMQNLVIVKRKMDRMSRDELNHFHLDDNLSGSSAILMRKAVHRVYGDKAGDVIYGLKNCPSTVVPLVIQRMRQKDSEWREAIRNFQRSWADQDVRNYLRSLDHQGATFKQRDAPLIRSKTMVSQIEAIAHDDKPCHQTPDLVGSMISASLTQHCLVSRTDLTTSGTIGSALINVNEGYKESDAPHLSLVYPPPNVRAILLEDAASLIIHHVKRQSNTSKEDKRTMKFLIRTVVQDIFMADRFPMSDDEEEEEEEFDRKDEEDVADGARDSEEGIRTRGGRRHKRIEENHKCESAENQPQSATEAAGKSADDNKNEEIVGECSPEDSSMGQHETTQTCTAKAGPEVSPMDVDNAKNLVGEESVGSTRGMVGLPKENLTTREIHPFEGAYASSFPKEEFYSLLYGNNHWYSFIRLHHLLLCRLQLLRSRSMTLALQSSREKSDAPVQAAEVLRLRRHGGIEPSEYYDCALNLVKDFLDGGEDVTTFEDRLRDMFGIFAYPWFTMDRLIINIVRQLQALASGDELSRRLTALFRSWTCGSGHGSSSNSPFAHRINCGPQGSSAVLSLPQHSGVRGPLCTRACRLVNEAAYRVQAIAVCNLFAGQTGGNFSVTGNGGNGMGTGHGNGNGSNGFSPALPNCYALVMLKEASTMLIRLIEPSIHSDKCDVESAQHVCPVSHQAHWNVHTSQASESPSKLAADEKRGLGLDKPARHWFDYLAAHLIWTLGYVPHNIGSRIRPVFLYRTVRRCVNALTRRAYLRRQQQLVETGDTQPEEILVKAFTQPAKSETEGVTENTESTQPRIKDNDADEKACSPESDGSSTVSFEHDVWVFMCHVFKSDLTRKELFRDTFSSDCMQSADRLTSKANPRAHKINWSVGSYGIFIRRKRSSGSKRPSPQKWHEFHAQWLEKNSDPKQLLEVSHQLSKSSDLDQPVLKADTKGSTDPDNDNPVPETTDSANPTAQSSSEETSKSVVSEEENLSILRPDDAVVPTISEVVPSDRSEPVSCSTDDPDCSTTNTSC</sequence>
<evidence type="ECO:0000256" key="3">
    <source>
        <dbReference type="ARBA" id="ARBA00022553"/>
    </source>
</evidence>
<keyword evidence="5 6" id="KW-0539">Nucleus</keyword>
<dbReference type="InterPro" id="IPR013194">
    <property type="entry name" value="HDAC_interact_dom"/>
</dbReference>
<evidence type="ECO:0000256" key="1">
    <source>
        <dbReference type="ARBA" id="ARBA00004123"/>
    </source>
</evidence>